<protein>
    <submittedName>
        <fullName evidence="2">Uncharacterized protein</fullName>
    </submittedName>
</protein>
<keyword evidence="3" id="KW-1185">Reference proteome</keyword>
<dbReference type="Pfam" id="PF20329">
    <property type="entry name" value="DUF6624"/>
    <property type="match status" value="1"/>
</dbReference>
<gene>
    <name evidence="2" type="ORF">SOIL9_26990</name>
</gene>
<evidence type="ECO:0000313" key="2">
    <source>
        <dbReference type="EMBL" id="VTR95015.1"/>
    </source>
</evidence>
<accession>A0A6P2D3L3</accession>
<evidence type="ECO:0000256" key="1">
    <source>
        <dbReference type="SAM" id="SignalP"/>
    </source>
</evidence>
<keyword evidence="1" id="KW-0732">Signal</keyword>
<dbReference type="KEGG" id="gms:SOIL9_26990"/>
<dbReference type="EMBL" id="LR593886">
    <property type="protein sequence ID" value="VTR95015.1"/>
    <property type="molecule type" value="Genomic_DNA"/>
</dbReference>
<feature type="signal peptide" evidence="1">
    <location>
        <begin position="1"/>
        <end position="19"/>
    </location>
</feature>
<dbReference type="Proteomes" id="UP000464178">
    <property type="component" value="Chromosome"/>
</dbReference>
<dbReference type="AlphaFoldDB" id="A0A6P2D3L3"/>
<feature type="chain" id="PRO_5026772899" evidence="1">
    <location>
        <begin position="20"/>
        <end position="283"/>
    </location>
</feature>
<dbReference type="RefSeq" id="WP_162669486.1">
    <property type="nucleotide sequence ID" value="NZ_LR593886.1"/>
</dbReference>
<organism evidence="2 3">
    <name type="scientific">Gemmata massiliana</name>
    <dbReference type="NCBI Taxonomy" id="1210884"/>
    <lineage>
        <taxon>Bacteria</taxon>
        <taxon>Pseudomonadati</taxon>
        <taxon>Planctomycetota</taxon>
        <taxon>Planctomycetia</taxon>
        <taxon>Gemmatales</taxon>
        <taxon>Gemmataceae</taxon>
        <taxon>Gemmata</taxon>
    </lineage>
</organism>
<proteinExistence type="predicted"/>
<sequence>MMQRIAVPVVLILAGALQAAPPDAVKEPALREELLSRVKTDQEARMKLINAGNPPPKEILETLKKVDDTNRAWLKGLVEKHGWPGKTLVGVDGAHAAWLLVQHSDADVAFQKKCLELLGAAAKAGEATGTDLAYLTDRVLSAEGKKQRYGTQLEQKNGKLVPRPVEDPDTLDARRKELGLMSMADYVVTAEKMYKLRPAIPVRKPDVEAVVSKLVPAKESDKDVLATVFVKDRDAGVPITKVTAIHKQMGKLVPSAELSDIKEGVKVSLWITDGKAEAVLIFP</sequence>
<reference evidence="2 3" key="1">
    <citation type="submission" date="2019-05" db="EMBL/GenBank/DDBJ databases">
        <authorList>
            <consortium name="Science for Life Laboratories"/>
        </authorList>
    </citation>
    <scope>NUCLEOTIDE SEQUENCE [LARGE SCALE GENOMIC DNA]</scope>
    <source>
        <strain evidence="2">Soil9</strain>
    </source>
</reference>
<name>A0A6P2D3L3_9BACT</name>
<dbReference type="InterPro" id="IPR046732">
    <property type="entry name" value="DUF6624"/>
</dbReference>
<evidence type="ECO:0000313" key="3">
    <source>
        <dbReference type="Proteomes" id="UP000464178"/>
    </source>
</evidence>